<dbReference type="AlphaFoldDB" id="A0A316DT22"/>
<dbReference type="EMBL" id="QGGP01000001">
    <property type="protein sequence ID" value="PWK20339.1"/>
    <property type="molecule type" value="Genomic_DNA"/>
</dbReference>
<organism evidence="1 2">
    <name type="scientific">Xanthomarina spongicola</name>
    <dbReference type="NCBI Taxonomy" id="570520"/>
    <lineage>
        <taxon>Bacteria</taxon>
        <taxon>Pseudomonadati</taxon>
        <taxon>Bacteroidota</taxon>
        <taxon>Flavobacteriia</taxon>
        <taxon>Flavobacteriales</taxon>
        <taxon>Flavobacteriaceae</taxon>
        <taxon>Xanthomarina</taxon>
    </lineage>
</organism>
<dbReference type="RefSeq" id="WP_109680632.1">
    <property type="nucleotide sequence ID" value="NZ_QGGP01000001.1"/>
</dbReference>
<reference evidence="1 2" key="1">
    <citation type="submission" date="2018-05" db="EMBL/GenBank/DDBJ databases">
        <title>Genomic Encyclopedia of Archaeal and Bacterial Type Strains, Phase II (KMG-II): from individual species to whole genera.</title>
        <authorList>
            <person name="Goeker M."/>
        </authorList>
    </citation>
    <scope>NUCLEOTIDE SEQUENCE [LARGE SCALE GENOMIC DNA]</scope>
    <source>
        <strain evidence="1 2">DSM 22637</strain>
    </source>
</reference>
<dbReference type="Pfam" id="PF14059">
    <property type="entry name" value="DUF4251"/>
    <property type="match status" value="1"/>
</dbReference>
<comment type="caution">
    <text evidence="1">The sequence shown here is derived from an EMBL/GenBank/DDBJ whole genome shotgun (WGS) entry which is preliminary data.</text>
</comment>
<protein>
    <submittedName>
        <fullName evidence="1">Uncharacterized protein DUF4251</fullName>
    </submittedName>
</protein>
<evidence type="ECO:0000313" key="1">
    <source>
        <dbReference type="EMBL" id="PWK20339.1"/>
    </source>
</evidence>
<dbReference type="OrthoDB" id="1448121at2"/>
<name>A0A316DT22_9FLAO</name>
<dbReference type="InterPro" id="IPR025347">
    <property type="entry name" value="DUF4251"/>
</dbReference>
<dbReference type="Gene3D" id="2.40.128.410">
    <property type="match status" value="1"/>
</dbReference>
<keyword evidence="2" id="KW-1185">Reference proteome</keyword>
<dbReference type="Proteomes" id="UP000245430">
    <property type="component" value="Unassembled WGS sequence"/>
</dbReference>
<evidence type="ECO:0000313" key="2">
    <source>
        <dbReference type="Proteomes" id="UP000245430"/>
    </source>
</evidence>
<gene>
    <name evidence="1" type="ORF">LX78_00038</name>
</gene>
<accession>A0A316DT22</accession>
<proteinExistence type="predicted"/>
<sequence>MKRIFIVTFIFLIGNNLTAQTKKELKEAQKNEDYQSNKVIIESGEYFFKPISASTEDGRVFNFNNDKSILTIIGNHSLAALPYLGATQMDKSTDSTSIGSITYQNDKINYNIKYNNKRKKIYIKFTTQTDDENFDIILTVSGKNKALLSIRSIRRDPIKYYGFVSKID</sequence>